<dbReference type="EMBL" id="CP009454">
    <property type="protein sequence ID" value="AIR87683.1"/>
    <property type="molecule type" value="Genomic_DNA"/>
</dbReference>
<dbReference type="Proteomes" id="UP000029495">
    <property type="component" value="Chromosome"/>
</dbReference>
<reference evidence="1 2" key="1">
    <citation type="submission" date="2014-09" db="EMBL/GenBank/DDBJ databases">
        <authorList>
            <person name="Chan K.-G."/>
        </authorList>
    </citation>
    <scope>NUCLEOTIDE SEQUENCE [LARGE SCALE GENOMIC DNA]</scope>
    <source>
        <strain evidence="1 2">ND04</strain>
    </source>
</reference>
<name>A0ABM5RNU9_9GAMM</name>
<accession>A0ABM5RNU9</accession>
<keyword evidence="2" id="KW-1185">Reference proteome</keyword>
<sequence length="162" mass="18607">MLGDRFGEGAYVDIEFILSGCSKRRIEIRLLFMPPSVDPAAAETMHQMIGEEIASLFSIQVVSFYDRATEENPCADGNPFGKPAGGLDLHLHKLNYLYKTIVEMIFRVADTEKIELIFFGADNEKLQRVYDRYIKRYAEKMGFLFTTQGAYYAIRTQHYPDQ</sequence>
<protein>
    <submittedName>
        <fullName evidence="1">Uncharacterized protein</fullName>
    </submittedName>
</protein>
<evidence type="ECO:0000313" key="1">
    <source>
        <dbReference type="EMBL" id="AIR87683.1"/>
    </source>
</evidence>
<organism evidence="1 2">
    <name type="scientific">Pantoea rwandensis</name>
    <dbReference type="NCBI Taxonomy" id="1076550"/>
    <lineage>
        <taxon>Bacteria</taxon>
        <taxon>Pseudomonadati</taxon>
        <taxon>Pseudomonadota</taxon>
        <taxon>Gammaproteobacteria</taxon>
        <taxon>Enterobacterales</taxon>
        <taxon>Erwiniaceae</taxon>
        <taxon>Pantoea</taxon>
    </lineage>
</organism>
<evidence type="ECO:0000313" key="2">
    <source>
        <dbReference type="Proteomes" id="UP000029495"/>
    </source>
</evidence>
<proteinExistence type="predicted"/>
<gene>
    <name evidence="1" type="ORF">LH22_20260</name>
</gene>